<dbReference type="RefSeq" id="YP_009595754.1">
    <property type="nucleotide sequence ID" value="NC_041882.1"/>
</dbReference>
<feature type="region of interest" description="Disordered" evidence="1">
    <location>
        <begin position="22"/>
        <end position="91"/>
    </location>
</feature>
<accession>A0A142ULM5</accession>
<keyword evidence="3" id="KW-1185">Reference proteome</keyword>
<feature type="compositionally biased region" description="Basic and acidic residues" evidence="1">
    <location>
        <begin position="146"/>
        <end position="159"/>
    </location>
</feature>
<sequence>MSLDRYEFTELLAVAWNDEMAPTIPQRQPHQMPPRDAPRRHQLDTARPAPMPRLALQPLRRRDKQLRAPQLPRPTPATGEPPVNADKSSRTLTAGQLIAQLLKVPADTPVVMSQEDDPLGNYGVRSVEFTDMRRDPCYAGGPFGRDSWHRPQDSYRDYDPPQGVVFLGAERPWQPTIDGEIALPELESGEHR</sequence>
<organism evidence="2 3">
    <name type="scientific">Mycobacterium phage SkinnyPete</name>
    <dbReference type="NCBI Taxonomy" id="1821539"/>
    <lineage>
        <taxon>Viruses</taxon>
        <taxon>Duplodnaviria</taxon>
        <taxon>Heunggongvirae</taxon>
        <taxon>Uroviricota</taxon>
        <taxon>Caudoviricetes</taxon>
        <taxon>Nclasvirinae</taxon>
        <taxon>Charlievirus</taxon>
        <taxon>Charlievirus skinnypete</taxon>
    </lineage>
</organism>
<dbReference type="GeneID" id="40071329"/>
<dbReference type="KEGG" id="vg:40071329"/>
<evidence type="ECO:0000313" key="3">
    <source>
        <dbReference type="Proteomes" id="UP000225260"/>
    </source>
</evidence>
<gene>
    <name evidence="2" type="primary">63</name>
    <name evidence="2" type="ORF">SEA_SKINNYPETE_63</name>
</gene>
<dbReference type="OrthoDB" id="14041at10239"/>
<proteinExistence type="predicted"/>
<name>A0A142ULM5_9CAUD</name>
<dbReference type="Proteomes" id="UP000225260">
    <property type="component" value="Segment"/>
</dbReference>
<evidence type="ECO:0000313" key="2">
    <source>
        <dbReference type="EMBL" id="AMU78493.1"/>
    </source>
</evidence>
<dbReference type="EMBL" id="KU935729">
    <property type="protein sequence ID" value="AMU78493.1"/>
    <property type="molecule type" value="Genomic_DNA"/>
</dbReference>
<protein>
    <submittedName>
        <fullName evidence="2">Uncharacterized protein</fullName>
    </submittedName>
</protein>
<feature type="region of interest" description="Disordered" evidence="1">
    <location>
        <begin position="141"/>
        <end position="162"/>
    </location>
</feature>
<evidence type="ECO:0000256" key="1">
    <source>
        <dbReference type="SAM" id="MobiDB-lite"/>
    </source>
</evidence>
<reference evidence="3" key="1">
    <citation type="submission" date="2016-03" db="EMBL/GenBank/DDBJ databases">
        <authorList>
            <person name="Ploux O."/>
        </authorList>
    </citation>
    <scope>NUCLEOTIDE SEQUENCE [LARGE SCALE GENOMIC DNA]</scope>
</reference>